<evidence type="ECO:0000259" key="4">
    <source>
        <dbReference type="PROSITE" id="PS01124"/>
    </source>
</evidence>
<dbReference type="InterPro" id="IPR050204">
    <property type="entry name" value="AraC_XylS_family_regulators"/>
</dbReference>
<dbReference type="AlphaFoldDB" id="A0A1I0Z1Q0"/>
<reference evidence="5 6" key="1">
    <citation type="submission" date="2016-10" db="EMBL/GenBank/DDBJ databases">
        <authorList>
            <person name="de Groot N.N."/>
        </authorList>
    </citation>
    <scope>NUCLEOTIDE SEQUENCE [LARGE SCALE GENOMIC DNA]</scope>
    <source>
        <strain evidence="5 6">CGMCC 4.6945</strain>
    </source>
</reference>
<dbReference type="OrthoDB" id="9799345at2"/>
<dbReference type="SUPFAM" id="SSF46689">
    <property type="entry name" value="Homeodomain-like"/>
    <property type="match status" value="1"/>
</dbReference>
<proteinExistence type="predicted"/>
<evidence type="ECO:0000256" key="1">
    <source>
        <dbReference type="ARBA" id="ARBA00023015"/>
    </source>
</evidence>
<organism evidence="5 6">
    <name type="scientific">Cellulomonas marina</name>
    <dbReference type="NCBI Taxonomy" id="988821"/>
    <lineage>
        <taxon>Bacteria</taxon>
        <taxon>Bacillati</taxon>
        <taxon>Actinomycetota</taxon>
        <taxon>Actinomycetes</taxon>
        <taxon>Micrococcales</taxon>
        <taxon>Cellulomonadaceae</taxon>
        <taxon>Cellulomonas</taxon>
    </lineage>
</organism>
<evidence type="ECO:0000256" key="2">
    <source>
        <dbReference type="ARBA" id="ARBA00023125"/>
    </source>
</evidence>
<dbReference type="InterPro" id="IPR020449">
    <property type="entry name" value="Tscrpt_reg_AraC-type_HTH"/>
</dbReference>
<dbReference type="PRINTS" id="PR00032">
    <property type="entry name" value="HTHARAC"/>
</dbReference>
<dbReference type="Proteomes" id="UP000199012">
    <property type="component" value="Unassembled WGS sequence"/>
</dbReference>
<keyword evidence="6" id="KW-1185">Reference proteome</keyword>
<dbReference type="RefSeq" id="WP_090033147.1">
    <property type="nucleotide sequence ID" value="NZ_BONM01000004.1"/>
</dbReference>
<dbReference type="PROSITE" id="PS01124">
    <property type="entry name" value="HTH_ARAC_FAMILY_2"/>
    <property type="match status" value="1"/>
</dbReference>
<dbReference type="GO" id="GO:0003700">
    <property type="term" value="F:DNA-binding transcription factor activity"/>
    <property type="evidence" value="ECO:0007669"/>
    <property type="project" value="InterPro"/>
</dbReference>
<protein>
    <submittedName>
        <fullName evidence="5">AraC-type DNA-binding protein</fullName>
    </submittedName>
</protein>
<accession>A0A1I0Z1Q0</accession>
<keyword evidence="2 5" id="KW-0238">DNA-binding</keyword>
<keyword evidence="1" id="KW-0805">Transcription regulation</keyword>
<evidence type="ECO:0000313" key="6">
    <source>
        <dbReference type="Proteomes" id="UP000199012"/>
    </source>
</evidence>
<dbReference type="Gene3D" id="1.10.10.60">
    <property type="entry name" value="Homeodomain-like"/>
    <property type="match status" value="1"/>
</dbReference>
<dbReference type="GO" id="GO:0043565">
    <property type="term" value="F:sequence-specific DNA binding"/>
    <property type="evidence" value="ECO:0007669"/>
    <property type="project" value="InterPro"/>
</dbReference>
<dbReference type="InterPro" id="IPR018060">
    <property type="entry name" value="HTH_AraC"/>
</dbReference>
<dbReference type="InterPro" id="IPR009057">
    <property type="entry name" value="Homeodomain-like_sf"/>
</dbReference>
<dbReference type="PANTHER" id="PTHR46796:SF6">
    <property type="entry name" value="ARAC SUBFAMILY"/>
    <property type="match status" value="1"/>
</dbReference>
<sequence length="199" mass="21929">MQAHFFRFPLRDLALPDAVVRKVSARTFDASEPLAGLVASYLPRVAVSPELRDLAVADSLAQPTVELVRAALLAGAGEDRRTRDALEPTLAARILEHVRRHLGDPDLGPAGIAAEHHISVRHLYGVLAAADVSLGKWIRSARLEACRRDLAATAGAEGRTTIAAVARRWGFVDASHFSRVFRQEYGMSPRQWRELRARR</sequence>
<evidence type="ECO:0000313" key="5">
    <source>
        <dbReference type="EMBL" id="SFB19545.1"/>
    </source>
</evidence>
<name>A0A1I0Z1Q0_9CELL</name>
<dbReference type="SMART" id="SM00342">
    <property type="entry name" value="HTH_ARAC"/>
    <property type="match status" value="1"/>
</dbReference>
<feature type="domain" description="HTH araC/xylS-type" evidence="4">
    <location>
        <begin position="92"/>
        <end position="195"/>
    </location>
</feature>
<dbReference type="STRING" id="988821.SAMN05421867_109123"/>
<evidence type="ECO:0000256" key="3">
    <source>
        <dbReference type="ARBA" id="ARBA00023163"/>
    </source>
</evidence>
<dbReference type="Pfam" id="PF12833">
    <property type="entry name" value="HTH_18"/>
    <property type="match status" value="1"/>
</dbReference>
<dbReference type="PANTHER" id="PTHR46796">
    <property type="entry name" value="HTH-TYPE TRANSCRIPTIONAL ACTIVATOR RHAS-RELATED"/>
    <property type="match status" value="1"/>
</dbReference>
<gene>
    <name evidence="5" type="ORF">SAMN05421867_109123</name>
</gene>
<dbReference type="EMBL" id="FOKA01000009">
    <property type="protein sequence ID" value="SFB19545.1"/>
    <property type="molecule type" value="Genomic_DNA"/>
</dbReference>
<keyword evidence="3" id="KW-0804">Transcription</keyword>